<evidence type="ECO:0000256" key="2">
    <source>
        <dbReference type="ARBA" id="ARBA00004584"/>
    </source>
</evidence>
<dbReference type="GO" id="GO:0000775">
    <property type="term" value="C:chromosome, centromeric region"/>
    <property type="evidence" value="ECO:0007669"/>
    <property type="project" value="UniProtKB-SubCell"/>
</dbReference>
<feature type="region of interest" description="Disordered" evidence="8">
    <location>
        <begin position="1"/>
        <end position="24"/>
    </location>
</feature>
<dbReference type="RefSeq" id="XP_004333238.1">
    <property type="nucleotide sequence ID" value="XM_004333190.1"/>
</dbReference>
<dbReference type="AlphaFoldDB" id="L8GDM3"/>
<comment type="similarity">
    <text evidence="3">Belongs to the CENP-K/MCM22 family.</text>
</comment>
<feature type="region of interest" description="Disordered" evidence="8">
    <location>
        <begin position="54"/>
        <end position="73"/>
    </location>
</feature>
<feature type="region of interest" description="Disordered" evidence="8">
    <location>
        <begin position="246"/>
        <end position="266"/>
    </location>
</feature>
<dbReference type="Proteomes" id="UP000011083">
    <property type="component" value="Unassembled WGS sequence"/>
</dbReference>
<sequence length="345" mass="38739">MEATSTGRASRPAPTTLDPEWQRRVRDRAWELAESGGAEGWLHNVLLLQHHRPSTSISTSAGGGRAEEVEEDQRRIERARRELAKRQTVLRPLRLGTDAGQGATSSRHQRTEVVKAKIANLEAALRALDLEEERELEADRADAAARDDELFVVRPDVATAELDQALALLRRQLHHATHALARERELRAEAQTIGEALTRQLQQHPHEATSQEEREEMIGRVKQLRECNAALREGLLAFADRIYPPPSAGASQEPITKRPRAVEEGPPPPYASLRETLAELLDAAQKREKTTKAKTTKKDADGWVEMSTDGRRLWPHYVELLLRAGIAQKHPKDSSLLHLRHYTAQ</sequence>
<dbReference type="GO" id="GO:0000070">
    <property type="term" value="P:mitotic sister chromatid segregation"/>
    <property type="evidence" value="ECO:0007669"/>
    <property type="project" value="TreeGrafter"/>
</dbReference>
<dbReference type="PANTHER" id="PTHR14401">
    <property type="entry name" value="CENTROMERE PROTEIN K"/>
    <property type="match status" value="1"/>
</dbReference>
<evidence type="ECO:0000256" key="7">
    <source>
        <dbReference type="ARBA" id="ARBA00023328"/>
    </source>
</evidence>
<comment type="subcellular location">
    <subcellularLocation>
        <location evidence="2">Chromosome</location>
        <location evidence="2">Centromere</location>
    </subcellularLocation>
    <subcellularLocation>
        <location evidence="1">Nucleus</location>
    </subcellularLocation>
</comment>
<dbReference type="InterPro" id="IPR020993">
    <property type="entry name" value="Centromere_CenpK"/>
</dbReference>
<protein>
    <submittedName>
        <fullName evidence="9">Uncharacterized protein</fullName>
    </submittedName>
</protein>
<dbReference type="OrthoDB" id="9445768at2759"/>
<proteinExistence type="inferred from homology"/>
<reference evidence="9 10" key="1">
    <citation type="journal article" date="2013" name="Genome Biol.">
        <title>Genome of Acanthamoeba castellanii highlights extensive lateral gene transfer and early evolution of tyrosine kinase signaling.</title>
        <authorList>
            <person name="Clarke M."/>
            <person name="Lohan A.J."/>
            <person name="Liu B."/>
            <person name="Lagkouvardos I."/>
            <person name="Roy S."/>
            <person name="Zafar N."/>
            <person name="Bertelli C."/>
            <person name="Schilde C."/>
            <person name="Kianianmomeni A."/>
            <person name="Burglin T.R."/>
            <person name="Frech C."/>
            <person name="Turcotte B."/>
            <person name="Kopec K.O."/>
            <person name="Synnott J.M."/>
            <person name="Choo C."/>
            <person name="Paponov I."/>
            <person name="Finkler A."/>
            <person name="Soon Heng Tan C."/>
            <person name="Hutchins A.P."/>
            <person name="Weinmeier T."/>
            <person name="Rattei T."/>
            <person name="Chu J.S."/>
            <person name="Gimenez G."/>
            <person name="Irimia M."/>
            <person name="Rigden D.J."/>
            <person name="Fitzpatrick D.A."/>
            <person name="Lorenzo-Morales J."/>
            <person name="Bateman A."/>
            <person name="Chiu C.H."/>
            <person name="Tang P."/>
            <person name="Hegemann P."/>
            <person name="Fromm H."/>
            <person name="Raoult D."/>
            <person name="Greub G."/>
            <person name="Miranda-Saavedra D."/>
            <person name="Chen N."/>
            <person name="Nash P."/>
            <person name="Ginger M.L."/>
            <person name="Horn M."/>
            <person name="Schaap P."/>
            <person name="Caler L."/>
            <person name="Loftus B."/>
        </authorList>
    </citation>
    <scope>NUCLEOTIDE SEQUENCE [LARGE SCALE GENOMIC DNA]</scope>
    <source>
        <strain evidence="9 10">Neff</strain>
    </source>
</reference>
<dbReference type="KEGG" id="acan:ACA1_389460"/>
<dbReference type="Pfam" id="PF11802">
    <property type="entry name" value="CENP-K"/>
    <property type="match status" value="1"/>
</dbReference>
<evidence type="ECO:0000256" key="1">
    <source>
        <dbReference type="ARBA" id="ARBA00004123"/>
    </source>
</evidence>
<dbReference type="GO" id="GO:0051382">
    <property type="term" value="P:kinetochore assembly"/>
    <property type="evidence" value="ECO:0007669"/>
    <property type="project" value="InterPro"/>
</dbReference>
<gene>
    <name evidence="9" type="ORF">ACA1_389460</name>
</gene>
<keyword evidence="10" id="KW-1185">Reference proteome</keyword>
<keyword evidence="5" id="KW-0175">Coiled coil</keyword>
<evidence type="ECO:0000256" key="4">
    <source>
        <dbReference type="ARBA" id="ARBA00022454"/>
    </source>
</evidence>
<accession>L8GDM3</accession>
<dbReference type="PANTHER" id="PTHR14401:SF6">
    <property type="entry name" value="CENTROMERE PROTEIN K"/>
    <property type="match status" value="1"/>
</dbReference>
<keyword evidence="6" id="KW-0539">Nucleus</keyword>
<evidence type="ECO:0000256" key="5">
    <source>
        <dbReference type="ARBA" id="ARBA00023054"/>
    </source>
</evidence>
<name>L8GDM3_ACACF</name>
<evidence type="ECO:0000256" key="8">
    <source>
        <dbReference type="SAM" id="MobiDB-lite"/>
    </source>
</evidence>
<dbReference type="GeneID" id="14911590"/>
<evidence type="ECO:0000256" key="6">
    <source>
        <dbReference type="ARBA" id="ARBA00023242"/>
    </source>
</evidence>
<evidence type="ECO:0000313" key="9">
    <source>
        <dbReference type="EMBL" id="ELR11225.1"/>
    </source>
</evidence>
<keyword evidence="4" id="KW-0158">Chromosome</keyword>
<evidence type="ECO:0000313" key="10">
    <source>
        <dbReference type="Proteomes" id="UP000011083"/>
    </source>
</evidence>
<organism evidence="9 10">
    <name type="scientific">Acanthamoeba castellanii (strain ATCC 30010 / Neff)</name>
    <dbReference type="NCBI Taxonomy" id="1257118"/>
    <lineage>
        <taxon>Eukaryota</taxon>
        <taxon>Amoebozoa</taxon>
        <taxon>Discosea</taxon>
        <taxon>Longamoebia</taxon>
        <taxon>Centramoebida</taxon>
        <taxon>Acanthamoebidae</taxon>
        <taxon>Acanthamoeba</taxon>
    </lineage>
</organism>
<dbReference type="VEuPathDB" id="AmoebaDB:ACA1_389460"/>
<dbReference type="GO" id="GO:0005634">
    <property type="term" value="C:nucleus"/>
    <property type="evidence" value="ECO:0007669"/>
    <property type="project" value="UniProtKB-SubCell"/>
</dbReference>
<evidence type="ECO:0000256" key="3">
    <source>
        <dbReference type="ARBA" id="ARBA00005795"/>
    </source>
</evidence>
<keyword evidence="7" id="KW-0137">Centromere</keyword>
<dbReference type="EMBL" id="KB008156">
    <property type="protein sequence ID" value="ELR11225.1"/>
    <property type="molecule type" value="Genomic_DNA"/>
</dbReference>